<name>A0A2U1TSI2_9GAMM</name>
<dbReference type="EMBL" id="QDKJ01000007">
    <property type="protein sequence ID" value="PWC12370.1"/>
    <property type="molecule type" value="Genomic_DNA"/>
</dbReference>
<dbReference type="Gene3D" id="3.10.20.440">
    <property type="entry name" value="2Fe-2S iron-sulphur cluster binding domain, sarcosine oxidase, alpha subunit, N-terminal domain"/>
    <property type="match status" value="1"/>
</dbReference>
<keyword evidence="1" id="KW-0560">Oxidoreductase</keyword>
<comment type="caution">
    <text evidence="2">The sequence shown here is derived from an EMBL/GenBank/DDBJ whole genome shotgun (WGS) entry which is preliminary data.</text>
</comment>
<evidence type="ECO:0000256" key="1">
    <source>
        <dbReference type="ARBA" id="ARBA00023002"/>
    </source>
</evidence>
<dbReference type="GO" id="GO:0016491">
    <property type="term" value="F:oxidoreductase activity"/>
    <property type="evidence" value="ECO:0007669"/>
    <property type="project" value="UniProtKB-KW"/>
</dbReference>
<dbReference type="Pfam" id="PF13510">
    <property type="entry name" value="Fer2_4"/>
    <property type="match status" value="1"/>
</dbReference>
<keyword evidence="3" id="KW-1185">Reference proteome</keyword>
<dbReference type="SUPFAM" id="SSF54292">
    <property type="entry name" value="2Fe-2S ferredoxin-like"/>
    <property type="match status" value="1"/>
</dbReference>
<organism evidence="2 3">
    <name type="scientific">Brenneria roseae subsp. americana</name>
    <dbReference type="NCBI Taxonomy" id="1508507"/>
    <lineage>
        <taxon>Bacteria</taxon>
        <taxon>Pseudomonadati</taxon>
        <taxon>Pseudomonadota</taxon>
        <taxon>Gammaproteobacteria</taxon>
        <taxon>Enterobacterales</taxon>
        <taxon>Pectobacteriaceae</taxon>
        <taxon>Brenneria</taxon>
    </lineage>
</organism>
<dbReference type="OrthoDB" id="573392at2"/>
<evidence type="ECO:0000313" key="2">
    <source>
        <dbReference type="EMBL" id="PWC12370.1"/>
    </source>
</evidence>
<sequence length="102" mass="10861">MSSDLLFHPLPSVDATVVTIWVNGNALPARSDWTIAAALLANGLTACRTTAIDAQPRGPFCMMGSCFECRVTVDDVPNIQACMTPVRAGMHIAFPQGARTVQ</sequence>
<dbReference type="InterPro" id="IPR042204">
    <property type="entry name" value="2Fe-2S-bd_N"/>
</dbReference>
<dbReference type="AlphaFoldDB" id="A0A2U1TSI2"/>
<protein>
    <submittedName>
        <fullName evidence="2">Sarcosine oxidase subunit alpha</fullName>
    </submittedName>
</protein>
<dbReference type="RefSeq" id="WP_109054414.1">
    <property type="nucleotide sequence ID" value="NZ_QDKJ01000007.1"/>
</dbReference>
<dbReference type="InterPro" id="IPR036010">
    <property type="entry name" value="2Fe-2S_ferredoxin-like_sf"/>
</dbReference>
<dbReference type="GO" id="GO:0051536">
    <property type="term" value="F:iron-sulfur cluster binding"/>
    <property type="evidence" value="ECO:0007669"/>
    <property type="project" value="InterPro"/>
</dbReference>
<dbReference type="Proteomes" id="UP000245138">
    <property type="component" value="Unassembled WGS sequence"/>
</dbReference>
<accession>A0A2U1TSI2</accession>
<proteinExistence type="predicted"/>
<gene>
    <name evidence="2" type="ORF">B4923_11025</name>
</gene>
<evidence type="ECO:0000313" key="3">
    <source>
        <dbReference type="Proteomes" id="UP000245138"/>
    </source>
</evidence>
<reference evidence="2 3" key="1">
    <citation type="submission" date="2018-04" db="EMBL/GenBank/DDBJ databases">
        <title>Brenneria corticis sp.nov.</title>
        <authorList>
            <person name="Li Y."/>
        </authorList>
    </citation>
    <scope>NUCLEOTIDE SEQUENCE [LARGE SCALE GENOMIC DNA]</scope>
    <source>
        <strain evidence="2 3">LMG 27715</strain>
    </source>
</reference>